<feature type="compositionally biased region" description="Basic and acidic residues" evidence="5">
    <location>
        <begin position="204"/>
        <end position="213"/>
    </location>
</feature>
<dbReference type="Proteomes" id="UP000195570">
    <property type="component" value="Unassembled WGS sequence"/>
</dbReference>
<feature type="region of interest" description="Disordered" evidence="5">
    <location>
        <begin position="821"/>
        <end position="845"/>
    </location>
</feature>
<keyword evidence="2" id="KW-0698">rRNA processing</keyword>
<feature type="region of interest" description="Disordered" evidence="5">
    <location>
        <begin position="204"/>
        <end position="225"/>
    </location>
</feature>
<dbReference type="GeneID" id="92381041"/>
<dbReference type="VEuPathDB" id="TriTrypDB:TEOVI_000710700"/>
<protein>
    <submittedName>
        <fullName evidence="7">U3 small nucleolar RNA-associated protein 6, putative</fullName>
    </submittedName>
</protein>
<feature type="domain" description="U3 small nucleolar RNA-associated protein 6 N-terminal" evidence="6">
    <location>
        <begin position="11"/>
        <end position="81"/>
    </location>
</feature>
<dbReference type="AlphaFoldDB" id="A0A1G4I597"/>
<dbReference type="InterPro" id="IPR055347">
    <property type="entry name" value="UTP6_N"/>
</dbReference>
<dbReference type="GO" id="GO:0032040">
    <property type="term" value="C:small-subunit processome"/>
    <property type="evidence" value="ECO:0007669"/>
    <property type="project" value="TreeGrafter"/>
</dbReference>
<dbReference type="PANTHER" id="PTHR23271:SF1">
    <property type="entry name" value="U3 SMALL NUCLEOLAR RNA-ASSOCIATED PROTEIN 6 HOMOLOG"/>
    <property type="match status" value="1"/>
</dbReference>
<keyword evidence="4" id="KW-0539">Nucleus</keyword>
<evidence type="ECO:0000313" key="7">
    <source>
        <dbReference type="EMBL" id="SCU67066.1"/>
    </source>
</evidence>
<dbReference type="GO" id="GO:0034388">
    <property type="term" value="C:Pwp2p-containing subcomplex of 90S preribosome"/>
    <property type="evidence" value="ECO:0007669"/>
    <property type="project" value="TreeGrafter"/>
</dbReference>
<dbReference type="EMBL" id="CZPT02000678">
    <property type="protein sequence ID" value="SCU67066.1"/>
    <property type="molecule type" value="Genomic_DNA"/>
</dbReference>
<feature type="region of interest" description="Disordered" evidence="5">
    <location>
        <begin position="626"/>
        <end position="659"/>
    </location>
</feature>
<reference evidence="7" key="1">
    <citation type="submission" date="2016-09" db="EMBL/GenBank/DDBJ databases">
        <authorList>
            <person name="Hebert L."/>
            <person name="Moumen B."/>
        </authorList>
    </citation>
    <scope>NUCLEOTIDE SEQUENCE [LARGE SCALE GENOMIC DNA]</scope>
    <source>
        <strain evidence="7">OVI</strain>
    </source>
</reference>
<accession>A0A1G4I597</accession>
<evidence type="ECO:0000256" key="5">
    <source>
        <dbReference type="SAM" id="MobiDB-lite"/>
    </source>
</evidence>
<evidence type="ECO:0000256" key="2">
    <source>
        <dbReference type="ARBA" id="ARBA00022552"/>
    </source>
</evidence>
<dbReference type="PANTHER" id="PTHR23271">
    <property type="entry name" value="HEPATOCELLULAR CARCINOMA-ASSOCIATED ANTIGEN 66"/>
    <property type="match status" value="1"/>
</dbReference>
<proteinExistence type="predicted"/>
<keyword evidence="3" id="KW-0677">Repeat</keyword>
<feature type="compositionally biased region" description="Basic and acidic residues" evidence="5">
    <location>
        <begin position="647"/>
        <end position="656"/>
    </location>
</feature>
<evidence type="ECO:0000256" key="3">
    <source>
        <dbReference type="ARBA" id="ARBA00022737"/>
    </source>
</evidence>
<feature type="compositionally biased region" description="Low complexity" evidence="5">
    <location>
        <begin position="632"/>
        <end position="641"/>
    </location>
</feature>
<organism evidence="7 8">
    <name type="scientific">Trypanosoma equiperdum</name>
    <dbReference type="NCBI Taxonomy" id="5694"/>
    <lineage>
        <taxon>Eukaryota</taxon>
        <taxon>Discoba</taxon>
        <taxon>Euglenozoa</taxon>
        <taxon>Kinetoplastea</taxon>
        <taxon>Metakinetoplastina</taxon>
        <taxon>Trypanosomatida</taxon>
        <taxon>Trypanosomatidae</taxon>
        <taxon>Trypanosoma</taxon>
    </lineage>
</organism>
<dbReference type="GO" id="GO:0000462">
    <property type="term" value="P:maturation of SSU-rRNA from tricistronic rRNA transcript (SSU-rRNA, 5.8S rRNA, LSU-rRNA)"/>
    <property type="evidence" value="ECO:0007669"/>
    <property type="project" value="InterPro"/>
</dbReference>
<gene>
    <name evidence="7" type="ORF">TEOVI_000710700</name>
</gene>
<sequence>MARATAIETRLEKLLPAMEEYFTSGFLTREETHEVARQRSHWEYRLVAKPLLLLDVRSAARYELELEERLRQYCVATKLVLRHRWSIIERVEYIYRIGLRHIKDPDEWELLRREYVSVLKKHRRHGQLSALYGELMVRFPTRSALWVEAALYEGVEAENASNARALVQQAVLTSGAQPEVWNAAVVVELYFTDRLLKKLLEDKEEEKGKEHQQKQKQQVGDEGGGHDIVTELKLENAALAEVVVDLALVHAVVEEALDSPAFGPKLVRMLVDSVTRFCYTKPVLERLMELAAKKMVAILSPVMANSIGNSSSAQLNASSSGTARQWTEVGISHFLEDYLALEAIMAEKGVAGDAASLLRSNGRTPSVGREDWKVSCIASLVSSLTLLYTDEVRFPIVSRLHSGAVSVVENLMERLQQLGCADAVSAACRCLLLSTQQRQHKGKKSEADAREESIALINEVLSCLWKEVKGSKKKQKNQTHDAAVERVVAMLTGGAAKDAVPSAKKAMKRPRPEDPAHVWRPLSRFLLPEDRAAVRSASDGVMQHCTSAEVDLLFSLHDRDNETDAEVVGHAVVEFLQRFELIPPTAGVKDVRQLSFTEGRTPIVLWKMFLLLERCCAQAIVDSLPRRSKPQSSTTRGSTGDSDSDSDSDKKDRLQQDKGSATMDVSFAAAGLRFLAGVPCGVLPSIAVEEERLKGCWTLVTARVHTLTGLESTTRDNFVSRLRHPPTDGAVASDNQPAWVNGLRSILSVSRLCHPLPRQVYADIAVPFFEALALWAQKQQKPHSDVNAAVQEARDAHTCVLAMYTQSRNLANYMPLVYRLHPPNRNSNNNSDEDDGSRGSTVSSRVSATELNAADWARCIAFERDVAKDLRRAKEVSGRARRETLAPQHLLLMLNKY</sequence>
<evidence type="ECO:0000313" key="8">
    <source>
        <dbReference type="Proteomes" id="UP000195570"/>
    </source>
</evidence>
<dbReference type="Pfam" id="PF08640">
    <property type="entry name" value="U3_assoc_6"/>
    <property type="match status" value="1"/>
</dbReference>
<keyword evidence="8" id="KW-1185">Reference proteome</keyword>
<evidence type="ECO:0000256" key="4">
    <source>
        <dbReference type="ARBA" id="ARBA00023242"/>
    </source>
</evidence>
<evidence type="ECO:0000259" key="6">
    <source>
        <dbReference type="Pfam" id="PF08640"/>
    </source>
</evidence>
<dbReference type="GO" id="GO:0030515">
    <property type="term" value="F:snoRNA binding"/>
    <property type="evidence" value="ECO:0007669"/>
    <property type="project" value="InterPro"/>
</dbReference>
<evidence type="ECO:0000256" key="1">
    <source>
        <dbReference type="ARBA" id="ARBA00004604"/>
    </source>
</evidence>
<dbReference type="RefSeq" id="XP_067078429.1">
    <property type="nucleotide sequence ID" value="XM_067222328.1"/>
</dbReference>
<name>A0A1G4I597_TRYEQ</name>
<comment type="subcellular location">
    <subcellularLocation>
        <location evidence="1">Nucleus</location>
        <location evidence="1">Nucleolus</location>
    </subcellularLocation>
</comment>
<dbReference type="InterPro" id="IPR013949">
    <property type="entry name" value="Utp6"/>
</dbReference>
<comment type="caution">
    <text evidence="7">The sequence shown here is derived from an EMBL/GenBank/DDBJ whole genome shotgun (WGS) entry which is preliminary data.</text>
</comment>